<reference evidence="1" key="1">
    <citation type="submission" date="2021-10" db="EMBL/GenBank/DDBJ databases">
        <title>Melipona bicolor Genome sequencing and assembly.</title>
        <authorList>
            <person name="Araujo N.S."/>
            <person name="Arias M.C."/>
        </authorList>
    </citation>
    <scope>NUCLEOTIDE SEQUENCE</scope>
    <source>
        <strain evidence="1">USP_2M_L1-L4_2017</strain>
        <tissue evidence="1">Whole body</tissue>
    </source>
</reference>
<keyword evidence="2" id="KW-1185">Reference proteome</keyword>
<name>A0AA40GBT2_9HYME</name>
<proteinExistence type="predicted"/>
<comment type="caution">
    <text evidence="1">The sequence shown here is derived from an EMBL/GenBank/DDBJ whole genome shotgun (WGS) entry which is preliminary data.</text>
</comment>
<dbReference type="EMBL" id="JAHYIQ010000002">
    <property type="protein sequence ID" value="KAK1134710.1"/>
    <property type="molecule type" value="Genomic_DNA"/>
</dbReference>
<sequence length="125" mass="14586">KCRYSCSIVADTDTRLPVDRVECTAALRRLYADICTGVHVHAVLVRVICSFVNLWLRKREFRVASKGEESRFAERISDKMSDRRRSDAHPPSFYEEYFLCRRRAKYTLRSASSFFERLNSLAAIN</sequence>
<organism evidence="1 2">
    <name type="scientific">Melipona bicolor</name>
    <dbReference type="NCBI Taxonomy" id="60889"/>
    <lineage>
        <taxon>Eukaryota</taxon>
        <taxon>Metazoa</taxon>
        <taxon>Ecdysozoa</taxon>
        <taxon>Arthropoda</taxon>
        <taxon>Hexapoda</taxon>
        <taxon>Insecta</taxon>
        <taxon>Pterygota</taxon>
        <taxon>Neoptera</taxon>
        <taxon>Endopterygota</taxon>
        <taxon>Hymenoptera</taxon>
        <taxon>Apocrita</taxon>
        <taxon>Aculeata</taxon>
        <taxon>Apoidea</taxon>
        <taxon>Anthophila</taxon>
        <taxon>Apidae</taxon>
        <taxon>Melipona</taxon>
    </lineage>
</organism>
<dbReference type="Proteomes" id="UP001177670">
    <property type="component" value="Unassembled WGS sequence"/>
</dbReference>
<accession>A0AA40GBT2</accession>
<protein>
    <submittedName>
        <fullName evidence="1">Uncharacterized protein</fullName>
    </submittedName>
</protein>
<evidence type="ECO:0000313" key="1">
    <source>
        <dbReference type="EMBL" id="KAK1134710.1"/>
    </source>
</evidence>
<evidence type="ECO:0000313" key="2">
    <source>
        <dbReference type="Proteomes" id="UP001177670"/>
    </source>
</evidence>
<dbReference type="AlphaFoldDB" id="A0AA40GBT2"/>
<feature type="non-terminal residue" evidence="1">
    <location>
        <position position="1"/>
    </location>
</feature>
<gene>
    <name evidence="1" type="ORF">K0M31_007490</name>
</gene>